<evidence type="ECO:0000313" key="2">
    <source>
        <dbReference type="Proteomes" id="UP000244225"/>
    </source>
</evidence>
<dbReference type="Proteomes" id="UP000244225">
    <property type="component" value="Unassembled WGS sequence"/>
</dbReference>
<organism evidence="1 2">
    <name type="scientific">Pontibacter mucosus</name>
    <dbReference type="NCBI Taxonomy" id="1649266"/>
    <lineage>
        <taxon>Bacteria</taxon>
        <taxon>Pseudomonadati</taxon>
        <taxon>Bacteroidota</taxon>
        <taxon>Cytophagia</taxon>
        <taxon>Cytophagales</taxon>
        <taxon>Hymenobacteraceae</taxon>
        <taxon>Pontibacter</taxon>
    </lineage>
</organism>
<accession>A0A2T5YSE9</accession>
<evidence type="ECO:0000313" key="1">
    <source>
        <dbReference type="EMBL" id="PTX22216.1"/>
    </source>
</evidence>
<name>A0A2T5YSE9_9BACT</name>
<dbReference type="EMBL" id="QBKI01000001">
    <property type="protein sequence ID" value="PTX22216.1"/>
    <property type="molecule type" value="Genomic_DNA"/>
</dbReference>
<gene>
    <name evidence="1" type="ORF">C8N40_10138</name>
</gene>
<comment type="caution">
    <text evidence="1">The sequence shown here is derived from an EMBL/GenBank/DDBJ whole genome shotgun (WGS) entry which is preliminary data.</text>
</comment>
<proteinExistence type="predicted"/>
<sequence length="246" mass="27637">MAVLSEVGGKYWSMMYVQASKTIRDKAACDLLDQTFSANKAEHFIPFEVASPLPIESVEPTTTTINGTIDDAPLTRDSIKIQAKLAEIGDRMGYNIWLPRNDRNRVLELWKPSLGAILEGLPLNYDTDTISTIENIDVLWIQGRTIVRAFEVEHTTSVYSGILRMADLMALQPNLSIKAHIVAPVERRAKVMQELSRPVFRHILANSCTFVSYSSIEELASEKRLEFMTDAVLKVYSESPKDFILG</sequence>
<reference evidence="1 2" key="1">
    <citation type="submission" date="2018-04" db="EMBL/GenBank/DDBJ databases">
        <title>Genomic Encyclopedia of Archaeal and Bacterial Type Strains, Phase II (KMG-II): from individual species to whole genera.</title>
        <authorList>
            <person name="Goeker M."/>
        </authorList>
    </citation>
    <scope>NUCLEOTIDE SEQUENCE [LARGE SCALE GENOMIC DNA]</scope>
    <source>
        <strain evidence="1 2">DSM 100162</strain>
    </source>
</reference>
<protein>
    <submittedName>
        <fullName evidence="1">Uncharacterized protein</fullName>
    </submittedName>
</protein>
<dbReference type="AlphaFoldDB" id="A0A2T5YSE9"/>
<keyword evidence="2" id="KW-1185">Reference proteome</keyword>